<feature type="transmembrane region" description="Helical" evidence="1">
    <location>
        <begin position="82"/>
        <end position="103"/>
    </location>
</feature>
<reference evidence="3" key="1">
    <citation type="submission" date="2016-10" db="EMBL/GenBank/DDBJ databases">
        <authorList>
            <person name="Varghese N."/>
            <person name="Submissions S."/>
        </authorList>
    </citation>
    <scope>NUCLEOTIDE SEQUENCE [LARGE SCALE GENOMIC DNA]</scope>
    <source>
        <strain evidence="3">DSM 45722</strain>
    </source>
</reference>
<evidence type="ECO:0000313" key="3">
    <source>
        <dbReference type="Proteomes" id="UP000198981"/>
    </source>
</evidence>
<feature type="transmembrane region" description="Helical" evidence="1">
    <location>
        <begin position="44"/>
        <end position="70"/>
    </location>
</feature>
<sequence>MLILVLMAAGVVVLCLPALVLGARRLTRRGPRSVRSAGGSRSEFVVVLLGRTLGLLAILVLSALVLVASIGALVRDLHDVPSLVYVAFVLDLLLAALVVLTSGGSRRPRARRRASPAAR</sequence>
<dbReference type="RefSeq" id="WP_092808071.1">
    <property type="nucleotide sequence ID" value="NZ_FMUH01000010.1"/>
</dbReference>
<organism evidence="2 3">
    <name type="scientific">Klenkia marina</name>
    <dbReference type="NCBI Taxonomy" id="1960309"/>
    <lineage>
        <taxon>Bacteria</taxon>
        <taxon>Bacillati</taxon>
        <taxon>Actinomycetota</taxon>
        <taxon>Actinomycetes</taxon>
        <taxon>Geodermatophilales</taxon>
        <taxon>Geodermatophilaceae</taxon>
        <taxon>Klenkia</taxon>
    </lineage>
</organism>
<dbReference type="AlphaFoldDB" id="A0A1G4Z639"/>
<feature type="transmembrane region" description="Helical" evidence="1">
    <location>
        <begin position="6"/>
        <end position="23"/>
    </location>
</feature>
<gene>
    <name evidence="2" type="ORF">SAMN03159343_0057</name>
</gene>
<accession>A0A1G4Z639</accession>
<dbReference type="EMBL" id="FMUH01000010">
    <property type="protein sequence ID" value="SCX61134.1"/>
    <property type="molecule type" value="Genomic_DNA"/>
</dbReference>
<evidence type="ECO:0000313" key="2">
    <source>
        <dbReference type="EMBL" id="SCX61134.1"/>
    </source>
</evidence>
<keyword evidence="1" id="KW-0472">Membrane</keyword>
<name>A0A1G4Z639_9ACTN</name>
<evidence type="ECO:0000256" key="1">
    <source>
        <dbReference type="SAM" id="Phobius"/>
    </source>
</evidence>
<dbReference type="Proteomes" id="UP000198981">
    <property type="component" value="Unassembled WGS sequence"/>
</dbReference>
<proteinExistence type="predicted"/>
<keyword evidence="3" id="KW-1185">Reference proteome</keyword>
<keyword evidence="1" id="KW-0812">Transmembrane</keyword>
<keyword evidence="1" id="KW-1133">Transmembrane helix</keyword>
<protein>
    <submittedName>
        <fullName evidence="2">Uncharacterized protein</fullName>
    </submittedName>
</protein>